<evidence type="ECO:0008006" key="4">
    <source>
        <dbReference type="Google" id="ProtNLM"/>
    </source>
</evidence>
<sequence length="69" mass="7308">MHAGSSDSAGQAAAPGKGEVVGRPVSDETVLKVAKEIVVKFIEVGRLSPVNFSETFREIHGTVRDTVRS</sequence>
<reference evidence="3" key="1">
    <citation type="submission" date="2010-02" db="EMBL/GenBank/DDBJ databases">
        <title>Complete sequence of Desulfurivibrio alkaliphilus AHT2.</title>
        <authorList>
            <consortium name="US DOE Joint Genome Institute"/>
            <person name="Pitluck S."/>
            <person name="Chertkov O."/>
            <person name="Detter J.C."/>
            <person name="Han C."/>
            <person name="Tapia R."/>
            <person name="Larimer F."/>
            <person name="Land M."/>
            <person name="Hauser L."/>
            <person name="Kyrpides N."/>
            <person name="Mikhailova N."/>
            <person name="Sorokin D.Y."/>
            <person name="Muyzer G."/>
            <person name="Woyke T."/>
        </authorList>
    </citation>
    <scope>NUCLEOTIDE SEQUENCE [LARGE SCALE GENOMIC DNA]</scope>
    <source>
        <strain evidence="3">DSM 19089 / UNIQEM U267 / AHT2</strain>
    </source>
</reference>
<evidence type="ECO:0000313" key="2">
    <source>
        <dbReference type="EMBL" id="ADH86612.1"/>
    </source>
</evidence>
<feature type="compositionally biased region" description="Low complexity" evidence="1">
    <location>
        <begin position="1"/>
        <end position="16"/>
    </location>
</feature>
<dbReference type="Proteomes" id="UP000001508">
    <property type="component" value="Chromosome"/>
</dbReference>
<accession>D6Z4Y7</accession>
<dbReference type="RefSeq" id="WP_013164135.1">
    <property type="nucleotide sequence ID" value="NC_014216.1"/>
</dbReference>
<dbReference type="AlphaFoldDB" id="D6Z4Y7"/>
<name>D6Z4Y7_DESAT</name>
<dbReference type="eggNOG" id="ENOG503356X">
    <property type="taxonomic scope" value="Bacteria"/>
</dbReference>
<evidence type="ECO:0000256" key="1">
    <source>
        <dbReference type="SAM" id="MobiDB-lite"/>
    </source>
</evidence>
<feature type="region of interest" description="Disordered" evidence="1">
    <location>
        <begin position="1"/>
        <end position="22"/>
    </location>
</feature>
<protein>
    <recommendedName>
        <fullName evidence="4">Conjugal transfer protein TraB</fullName>
    </recommendedName>
</protein>
<dbReference type="InParanoid" id="D6Z4Y7"/>
<gene>
    <name evidence="2" type="ordered locus">DaAHT2_1932</name>
</gene>
<dbReference type="HOGENOM" id="CLU_2769037_0_0_7"/>
<keyword evidence="3" id="KW-1185">Reference proteome</keyword>
<dbReference type="EMBL" id="CP001940">
    <property type="protein sequence ID" value="ADH86612.1"/>
    <property type="molecule type" value="Genomic_DNA"/>
</dbReference>
<dbReference type="STRING" id="589865.DaAHT2_1932"/>
<dbReference type="OrthoDB" id="9801073at2"/>
<evidence type="ECO:0000313" key="3">
    <source>
        <dbReference type="Proteomes" id="UP000001508"/>
    </source>
</evidence>
<proteinExistence type="predicted"/>
<organism evidence="2 3">
    <name type="scientific">Desulfurivibrio alkaliphilus (strain DSM 19089 / UNIQEM U267 / AHT2)</name>
    <dbReference type="NCBI Taxonomy" id="589865"/>
    <lineage>
        <taxon>Bacteria</taxon>
        <taxon>Pseudomonadati</taxon>
        <taxon>Thermodesulfobacteriota</taxon>
        <taxon>Desulfobulbia</taxon>
        <taxon>Desulfobulbales</taxon>
        <taxon>Desulfobulbaceae</taxon>
        <taxon>Desulfurivibrio</taxon>
    </lineage>
</organism>
<dbReference type="KEGG" id="dak:DaAHT2_1932"/>